<reference evidence="2 3" key="1">
    <citation type="journal article" date="2015" name="Proc. Natl. Acad. Sci. U.S.A.">
        <title>The resurrection genome of Boea hygrometrica: A blueprint for survival of dehydration.</title>
        <authorList>
            <person name="Xiao L."/>
            <person name="Yang G."/>
            <person name="Zhang L."/>
            <person name="Yang X."/>
            <person name="Zhao S."/>
            <person name="Ji Z."/>
            <person name="Zhou Q."/>
            <person name="Hu M."/>
            <person name="Wang Y."/>
            <person name="Chen M."/>
            <person name="Xu Y."/>
            <person name="Jin H."/>
            <person name="Xiao X."/>
            <person name="Hu G."/>
            <person name="Bao F."/>
            <person name="Hu Y."/>
            <person name="Wan P."/>
            <person name="Li L."/>
            <person name="Deng X."/>
            <person name="Kuang T."/>
            <person name="Xiang C."/>
            <person name="Zhu J.K."/>
            <person name="Oliver M.J."/>
            <person name="He Y."/>
        </authorList>
    </citation>
    <scope>NUCLEOTIDE SEQUENCE [LARGE SCALE GENOMIC DNA]</scope>
    <source>
        <strain evidence="3">cv. XS01</strain>
    </source>
</reference>
<proteinExistence type="predicted"/>
<accession>A0A2Z7AI85</accession>
<evidence type="ECO:0000313" key="2">
    <source>
        <dbReference type="EMBL" id="KZV18954.1"/>
    </source>
</evidence>
<feature type="region of interest" description="Disordered" evidence="1">
    <location>
        <begin position="143"/>
        <end position="164"/>
    </location>
</feature>
<gene>
    <name evidence="2" type="ORF">F511_03470</name>
</gene>
<dbReference type="AlphaFoldDB" id="A0A2Z7AI85"/>
<keyword evidence="3" id="KW-1185">Reference proteome</keyword>
<organism evidence="2 3">
    <name type="scientific">Dorcoceras hygrometricum</name>
    <dbReference type="NCBI Taxonomy" id="472368"/>
    <lineage>
        <taxon>Eukaryota</taxon>
        <taxon>Viridiplantae</taxon>
        <taxon>Streptophyta</taxon>
        <taxon>Embryophyta</taxon>
        <taxon>Tracheophyta</taxon>
        <taxon>Spermatophyta</taxon>
        <taxon>Magnoliopsida</taxon>
        <taxon>eudicotyledons</taxon>
        <taxon>Gunneridae</taxon>
        <taxon>Pentapetalae</taxon>
        <taxon>asterids</taxon>
        <taxon>lamiids</taxon>
        <taxon>Lamiales</taxon>
        <taxon>Gesneriaceae</taxon>
        <taxon>Didymocarpoideae</taxon>
        <taxon>Trichosporeae</taxon>
        <taxon>Loxocarpinae</taxon>
        <taxon>Dorcoceras</taxon>
    </lineage>
</organism>
<protein>
    <submittedName>
        <fullName evidence="2">Uncharacterized protein</fullName>
    </submittedName>
</protein>
<dbReference type="Proteomes" id="UP000250235">
    <property type="component" value="Unassembled WGS sequence"/>
</dbReference>
<evidence type="ECO:0000256" key="1">
    <source>
        <dbReference type="SAM" id="MobiDB-lite"/>
    </source>
</evidence>
<dbReference type="EMBL" id="KV017174">
    <property type="protein sequence ID" value="KZV18954.1"/>
    <property type="molecule type" value="Genomic_DNA"/>
</dbReference>
<name>A0A2Z7AI85_9LAMI</name>
<evidence type="ECO:0000313" key="3">
    <source>
        <dbReference type="Proteomes" id="UP000250235"/>
    </source>
</evidence>
<sequence>MVFRFMVGPGVMAHAARCAAFPSIVRLVWSTTAVMDGTVGTAWTWGWSSRKGSGIGGRIRENRRARWLLVAAAREGIGYVIQPSSFCLRRVENRDASTRSWVIEPCADYWKTLPRHLIRNEILPQIAYVDTLPPARFCLGTTVDPDHASRRGSGRTKNGPGDDQYNSIKNMLAMTIHRVFSLITLLATRAWLRPVSRGNRHFTVGGGRLRQSSPRPEARLLRRPALEGLMRSARTDSPRQVCRNKFRRSGGGGGGF</sequence>